<dbReference type="AlphaFoldDB" id="A0A392U4D5"/>
<reference evidence="2 3" key="1">
    <citation type="journal article" date="2018" name="Front. Plant Sci.">
        <title>Red Clover (Trifolium pratense) and Zigzag Clover (T. medium) - A Picture of Genomic Similarities and Differences.</title>
        <authorList>
            <person name="Dluhosova J."/>
            <person name="Istvanek J."/>
            <person name="Nedelnik J."/>
            <person name="Repkova J."/>
        </authorList>
    </citation>
    <scope>NUCLEOTIDE SEQUENCE [LARGE SCALE GENOMIC DNA]</scope>
    <source>
        <strain evidence="3">cv. 10/8</strain>
        <tissue evidence="2">Leaf</tissue>
    </source>
</reference>
<evidence type="ECO:0000313" key="3">
    <source>
        <dbReference type="Proteomes" id="UP000265520"/>
    </source>
</evidence>
<keyword evidence="3" id="KW-1185">Reference proteome</keyword>
<sequence>METTSQHNEHHASAIQHPVLAQQEVVNEGQHVTLPEHVEVVNSDSSGNNEETVPETQHSQEPIL</sequence>
<proteinExistence type="predicted"/>
<dbReference type="EMBL" id="LXQA010704914">
    <property type="protein sequence ID" value="MCI66905.1"/>
    <property type="molecule type" value="Genomic_DNA"/>
</dbReference>
<dbReference type="Proteomes" id="UP000265520">
    <property type="component" value="Unassembled WGS sequence"/>
</dbReference>
<evidence type="ECO:0000256" key="1">
    <source>
        <dbReference type="SAM" id="MobiDB-lite"/>
    </source>
</evidence>
<comment type="caution">
    <text evidence="2">The sequence shown here is derived from an EMBL/GenBank/DDBJ whole genome shotgun (WGS) entry which is preliminary data.</text>
</comment>
<protein>
    <submittedName>
        <fullName evidence="2">Uncharacterized protein</fullName>
    </submittedName>
</protein>
<feature type="compositionally biased region" description="Polar residues" evidence="1">
    <location>
        <begin position="42"/>
        <end position="64"/>
    </location>
</feature>
<accession>A0A392U4D5</accession>
<name>A0A392U4D5_9FABA</name>
<organism evidence="2 3">
    <name type="scientific">Trifolium medium</name>
    <dbReference type="NCBI Taxonomy" id="97028"/>
    <lineage>
        <taxon>Eukaryota</taxon>
        <taxon>Viridiplantae</taxon>
        <taxon>Streptophyta</taxon>
        <taxon>Embryophyta</taxon>
        <taxon>Tracheophyta</taxon>
        <taxon>Spermatophyta</taxon>
        <taxon>Magnoliopsida</taxon>
        <taxon>eudicotyledons</taxon>
        <taxon>Gunneridae</taxon>
        <taxon>Pentapetalae</taxon>
        <taxon>rosids</taxon>
        <taxon>fabids</taxon>
        <taxon>Fabales</taxon>
        <taxon>Fabaceae</taxon>
        <taxon>Papilionoideae</taxon>
        <taxon>50 kb inversion clade</taxon>
        <taxon>NPAAA clade</taxon>
        <taxon>Hologalegina</taxon>
        <taxon>IRL clade</taxon>
        <taxon>Trifolieae</taxon>
        <taxon>Trifolium</taxon>
    </lineage>
</organism>
<evidence type="ECO:0000313" key="2">
    <source>
        <dbReference type="EMBL" id="MCI66905.1"/>
    </source>
</evidence>
<feature type="region of interest" description="Disordered" evidence="1">
    <location>
        <begin position="39"/>
        <end position="64"/>
    </location>
</feature>
<feature type="non-terminal residue" evidence="2">
    <location>
        <position position="64"/>
    </location>
</feature>